<feature type="region of interest" description="Disordered" evidence="2">
    <location>
        <begin position="763"/>
        <end position="799"/>
    </location>
</feature>
<dbReference type="Proteomes" id="UP000703661">
    <property type="component" value="Unassembled WGS sequence"/>
</dbReference>
<dbReference type="AlphaFoldDB" id="A0A9P6MXX5"/>
<protein>
    <submittedName>
        <fullName evidence="3">Plasma membrane localization protein</fullName>
    </submittedName>
</protein>
<comment type="caution">
    <text evidence="3">The sequence shown here is derived from an EMBL/GenBank/DDBJ whole genome shotgun (WGS) entry which is preliminary data.</text>
</comment>
<dbReference type="PANTHER" id="PTHR47766:SF1">
    <property type="entry name" value="PROTEIN EFR3"/>
    <property type="match status" value="1"/>
</dbReference>
<dbReference type="OrthoDB" id="19232at2759"/>
<keyword evidence="4" id="KW-1185">Reference proteome</keyword>
<dbReference type="GO" id="GO:0072659">
    <property type="term" value="P:protein localization to plasma membrane"/>
    <property type="evidence" value="ECO:0007669"/>
    <property type="project" value="InterPro"/>
</dbReference>
<organism evidence="3 4">
    <name type="scientific">Entomortierella chlamydospora</name>
    <dbReference type="NCBI Taxonomy" id="101097"/>
    <lineage>
        <taxon>Eukaryota</taxon>
        <taxon>Fungi</taxon>
        <taxon>Fungi incertae sedis</taxon>
        <taxon>Mucoromycota</taxon>
        <taxon>Mortierellomycotina</taxon>
        <taxon>Mortierellomycetes</taxon>
        <taxon>Mortierellales</taxon>
        <taxon>Mortierellaceae</taxon>
        <taxon>Entomortierella</taxon>
    </lineage>
</organism>
<proteinExistence type="inferred from homology"/>
<feature type="compositionally biased region" description="Polar residues" evidence="2">
    <location>
        <begin position="819"/>
        <end position="840"/>
    </location>
</feature>
<sequence length="957" mass="105372">MTSIYSSYPTSRSRSASVSASSAHGSLFNLDPNANANTPLPPPLPPVPQSVATHSSFIPTRYVKHATLINNCYPARPDEKGPKSSELSYLVFYSTSKPAKLTKVCTFIERRTVRDFRKKRFNDVHCSLEIIKELLLANKAHINMFSKNIIVILDALLVDISDYDIVRHCQVVFSSFCTSHDGSTLGADVEFRTLYFRVVARLADLARLGGENNSRYRVVGLKALENIVSSEAFHAGDYKAHVDFVLPPILDCLIDAKEGIQVILERHIVRAGPSSLPSASVYAATISEKDITEDDVTMEALQSLDALFNSQNGVHIKHSLESAFYYLGELGSWWPSSRNVGIIKAILNPVQPHFRYMVVSEIIAAMDNIDSTTSDMMLRLHKKVTLIAALNAILYSHVTLVGMPVLEVLNSLLANLTKSLSDSATLSKEGDASQFLVLETLIQDDLVRCIGGLATHIYYSNQVPHIISNIVGKLSFKLGATPQPETIESVPTVDYRKALLRCLTAVIKTSRDRSRQGPNVHASEISSELLTPCLGLLLDDNMGVRTSFALALITFLATEDDSQGQGNLLHSPLPASSSDLYFRSALHQTLHAYARLPTTTPTDMAAIYGILRALFTHFQDDEFMRIVPVLFSLQDWCLKVDTDNEALQGQELATLVTRKRALATVIVIFLQKAVACYGMEEPREYLDNIQASRESESQWHSIYYENQESLTRTTGHQWETASEPLYPVLTHPLAREHLITLLTTVSDRFRAGAERFSIIYNPDSKPTPQASKELGSMLFVPSPGNAQQNKSERGSDNRIRVSRHLEDWALPSIVPRSSGPPSVLTSLDESGEPSTSSTPISHHGSFILNVDIISNHSQRSIGVDNLKAALTSTQFMDDTGSSIMGSEIRSVPSGAKRFYLQSGQRLKNQHLEIGSSSASVTSNLATSRPDLADLLNTIQVTAPATNTHHSVVTPPYS</sequence>
<dbReference type="InterPro" id="IPR016024">
    <property type="entry name" value="ARM-type_fold"/>
</dbReference>
<name>A0A9P6MXX5_9FUNG</name>
<dbReference type="EMBL" id="JAAAID010000533">
    <property type="protein sequence ID" value="KAG0016435.1"/>
    <property type="molecule type" value="Genomic_DNA"/>
</dbReference>
<dbReference type="Pfam" id="PF21072">
    <property type="entry name" value="EFR3"/>
    <property type="match status" value="1"/>
</dbReference>
<dbReference type="PANTHER" id="PTHR47766">
    <property type="entry name" value="PROTEIN EFR3"/>
    <property type="match status" value="1"/>
</dbReference>
<reference evidence="3" key="1">
    <citation type="journal article" date="2020" name="Fungal Divers.">
        <title>Resolving the Mortierellaceae phylogeny through synthesis of multi-gene phylogenetics and phylogenomics.</title>
        <authorList>
            <person name="Vandepol N."/>
            <person name="Liber J."/>
            <person name="Desiro A."/>
            <person name="Na H."/>
            <person name="Kennedy M."/>
            <person name="Barry K."/>
            <person name="Grigoriev I.V."/>
            <person name="Miller A.N."/>
            <person name="O'Donnell K."/>
            <person name="Stajich J.E."/>
            <person name="Bonito G."/>
        </authorList>
    </citation>
    <scope>NUCLEOTIDE SEQUENCE</scope>
    <source>
        <strain evidence="3">NRRL 2769</strain>
    </source>
</reference>
<feature type="compositionally biased region" description="Basic and acidic residues" evidence="2">
    <location>
        <begin position="790"/>
        <end position="799"/>
    </location>
</feature>
<dbReference type="InterPro" id="IPR049150">
    <property type="entry name" value="EFR3_HEAT-like_rpt"/>
</dbReference>
<evidence type="ECO:0000256" key="1">
    <source>
        <dbReference type="ARBA" id="ARBA00010216"/>
    </source>
</evidence>
<gene>
    <name evidence="3" type="primary">EFR3_2</name>
    <name evidence="3" type="ORF">BGZ80_009228</name>
</gene>
<accession>A0A9P6MXX5</accession>
<evidence type="ECO:0000313" key="3">
    <source>
        <dbReference type="EMBL" id="KAG0016435.1"/>
    </source>
</evidence>
<feature type="region of interest" description="Disordered" evidence="2">
    <location>
        <begin position="812"/>
        <end position="841"/>
    </location>
</feature>
<evidence type="ECO:0000256" key="2">
    <source>
        <dbReference type="SAM" id="MobiDB-lite"/>
    </source>
</evidence>
<dbReference type="SUPFAM" id="SSF48371">
    <property type="entry name" value="ARM repeat"/>
    <property type="match status" value="1"/>
</dbReference>
<evidence type="ECO:0000313" key="4">
    <source>
        <dbReference type="Proteomes" id="UP000703661"/>
    </source>
</evidence>
<dbReference type="InterPro" id="IPR039786">
    <property type="entry name" value="EFR3"/>
</dbReference>
<comment type="similarity">
    <text evidence="1">Belongs to the EFR3 family.</text>
</comment>